<reference evidence="1" key="1">
    <citation type="submission" date="2014-09" db="EMBL/GenBank/DDBJ databases">
        <authorList>
            <person name="Magalhaes I.L.F."/>
            <person name="Oliveira U."/>
            <person name="Santos F.R."/>
            <person name="Vidigal T.H.D.A."/>
            <person name="Brescovit A.D."/>
            <person name="Santos A.J."/>
        </authorList>
    </citation>
    <scope>NUCLEOTIDE SEQUENCE</scope>
    <source>
        <tissue evidence="1">Shoot tissue taken approximately 20 cm above the soil surface</tissue>
    </source>
</reference>
<dbReference type="AlphaFoldDB" id="A0A0A9AWG6"/>
<name>A0A0A9AWG6_ARUDO</name>
<sequence length="58" mass="6533">MSNRSCMVAKKDDKPYILLPPLRVGPISFARLRSTYFWIFPVEVLGSSARNTTVLGTM</sequence>
<reference evidence="1" key="2">
    <citation type="journal article" date="2015" name="Data Brief">
        <title>Shoot transcriptome of the giant reed, Arundo donax.</title>
        <authorList>
            <person name="Barrero R.A."/>
            <person name="Guerrero F.D."/>
            <person name="Moolhuijzen P."/>
            <person name="Goolsby J.A."/>
            <person name="Tidwell J."/>
            <person name="Bellgard S.E."/>
            <person name="Bellgard M.I."/>
        </authorList>
    </citation>
    <scope>NUCLEOTIDE SEQUENCE</scope>
    <source>
        <tissue evidence="1">Shoot tissue taken approximately 20 cm above the soil surface</tissue>
    </source>
</reference>
<protein>
    <submittedName>
        <fullName evidence="1">Uncharacterized protein</fullName>
    </submittedName>
</protein>
<proteinExistence type="predicted"/>
<organism evidence="1">
    <name type="scientific">Arundo donax</name>
    <name type="common">Giant reed</name>
    <name type="synonym">Donax arundinaceus</name>
    <dbReference type="NCBI Taxonomy" id="35708"/>
    <lineage>
        <taxon>Eukaryota</taxon>
        <taxon>Viridiplantae</taxon>
        <taxon>Streptophyta</taxon>
        <taxon>Embryophyta</taxon>
        <taxon>Tracheophyta</taxon>
        <taxon>Spermatophyta</taxon>
        <taxon>Magnoliopsida</taxon>
        <taxon>Liliopsida</taxon>
        <taxon>Poales</taxon>
        <taxon>Poaceae</taxon>
        <taxon>PACMAD clade</taxon>
        <taxon>Arundinoideae</taxon>
        <taxon>Arundineae</taxon>
        <taxon>Arundo</taxon>
    </lineage>
</organism>
<dbReference type="EMBL" id="GBRH01246453">
    <property type="protein sequence ID" value="JAD51442.1"/>
    <property type="molecule type" value="Transcribed_RNA"/>
</dbReference>
<accession>A0A0A9AWG6</accession>
<evidence type="ECO:0000313" key="1">
    <source>
        <dbReference type="EMBL" id="JAD51442.1"/>
    </source>
</evidence>